<dbReference type="OrthoDB" id="2018619at2759"/>
<dbReference type="GeneID" id="30208889"/>
<dbReference type="VEuPathDB" id="FungiDB:I302_04490"/>
<feature type="transmembrane region" description="Helical" evidence="6">
    <location>
        <begin position="194"/>
        <end position="215"/>
    </location>
</feature>
<organism evidence="7">
    <name type="scientific">Kwoniella bestiolae CBS 10118</name>
    <dbReference type="NCBI Taxonomy" id="1296100"/>
    <lineage>
        <taxon>Eukaryota</taxon>
        <taxon>Fungi</taxon>
        <taxon>Dikarya</taxon>
        <taxon>Basidiomycota</taxon>
        <taxon>Agaricomycotina</taxon>
        <taxon>Tremellomycetes</taxon>
        <taxon>Tremellales</taxon>
        <taxon>Cryptococcaceae</taxon>
        <taxon>Kwoniella</taxon>
    </lineage>
</organism>
<feature type="transmembrane region" description="Helical" evidence="6">
    <location>
        <begin position="137"/>
        <end position="156"/>
    </location>
</feature>
<feature type="transmembrane region" description="Helical" evidence="6">
    <location>
        <begin position="368"/>
        <end position="385"/>
    </location>
</feature>
<feature type="transmembrane region" description="Helical" evidence="6">
    <location>
        <begin position="477"/>
        <end position="499"/>
    </location>
</feature>
<reference evidence="8" key="4">
    <citation type="submission" date="2024-02" db="EMBL/GenBank/DDBJ databases">
        <title>Comparative genomics of Cryptococcus and Kwoniella reveals pathogenesis evolution and contrasting modes of karyotype evolution via chromosome fusion or intercentromeric recombination.</title>
        <authorList>
            <person name="Coelho M.A."/>
            <person name="David-Palma M."/>
            <person name="Shea T."/>
            <person name="Bowers K."/>
            <person name="McGinley-Smith S."/>
            <person name="Mohammad A.W."/>
            <person name="Gnirke A."/>
            <person name="Yurkov A.M."/>
            <person name="Nowrousian M."/>
            <person name="Sun S."/>
            <person name="Cuomo C.A."/>
            <person name="Heitman J."/>
        </authorList>
    </citation>
    <scope>NUCLEOTIDE SEQUENCE</scope>
    <source>
        <strain evidence="8">CBS 10118</strain>
    </source>
</reference>
<comment type="similarity">
    <text evidence="2">Belongs to the purine-cytosine permease (2.A.39) family.</text>
</comment>
<dbReference type="EMBL" id="KI894020">
    <property type="protein sequence ID" value="OCF26800.1"/>
    <property type="molecule type" value="Genomic_DNA"/>
</dbReference>
<dbReference type="KEGG" id="kbi:30208889"/>
<evidence type="ECO:0000313" key="7">
    <source>
        <dbReference type="EMBL" id="OCF26800.1"/>
    </source>
</evidence>
<dbReference type="InterPro" id="IPR001248">
    <property type="entry name" value="Pur-cyt_permease"/>
</dbReference>
<dbReference type="Proteomes" id="UP000092730">
    <property type="component" value="Chromosome 1"/>
</dbReference>
<evidence type="ECO:0000256" key="2">
    <source>
        <dbReference type="ARBA" id="ARBA00008974"/>
    </source>
</evidence>
<evidence type="ECO:0000313" key="9">
    <source>
        <dbReference type="Proteomes" id="UP000092730"/>
    </source>
</evidence>
<feature type="transmembrane region" description="Helical" evidence="6">
    <location>
        <begin position="71"/>
        <end position="91"/>
    </location>
</feature>
<dbReference type="FunFam" id="1.10.4160.10:FF:000001">
    <property type="entry name" value="Uracil permease, putative"/>
    <property type="match status" value="1"/>
</dbReference>
<dbReference type="EMBL" id="CP144541">
    <property type="protein sequence ID" value="WVW79148.1"/>
    <property type="molecule type" value="Genomic_DNA"/>
</dbReference>
<protein>
    <submittedName>
        <fullName evidence="7">Uridine permease</fullName>
    </submittedName>
</protein>
<dbReference type="Gene3D" id="1.10.4160.10">
    <property type="entry name" value="Hydantoin permease"/>
    <property type="match status" value="1"/>
</dbReference>
<evidence type="ECO:0000256" key="3">
    <source>
        <dbReference type="ARBA" id="ARBA00022692"/>
    </source>
</evidence>
<feature type="transmembrane region" description="Helical" evidence="6">
    <location>
        <begin position="436"/>
        <end position="457"/>
    </location>
</feature>
<dbReference type="RefSeq" id="XP_019047870.1">
    <property type="nucleotide sequence ID" value="XM_019191122.1"/>
</dbReference>
<keyword evidence="9" id="KW-1185">Reference proteome</keyword>
<reference evidence="7" key="1">
    <citation type="submission" date="2013-07" db="EMBL/GenBank/DDBJ databases">
        <title>The Genome Sequence of Cryptococcus bestiolae CBS10118.</title>
        <authorList>
            <consortium name="The Broad Institute Genome Sequencing Platform"/>
            <person name="Cuomo C."/>
            <person name="Litvintseva A."/>
            <person name="Chen Y."/>
            <person name="Heitman J."/>
            <person name="Sun S."/>
            <person name="Springer D."/>
            <person name="Dromer F."/>
            <person name="Young S.K."/>
            <person name="Zeng Q."/>
            <person name="Gargeya S."/>
            <person name="Fitzgerald M."/>
            <person name="Abouelleil A."/>
            <person name="Alvarado L."/>
            <person name="Berlin A.M."/>
            <person name="Chapman S.B."/>
            <person name="Dewar J."/>
            <person name="Goldberg J."/>
            <person name="Griggs A."/>
            <person name="Gujja S."/>
            <person name="Hansen M."/>
            <person name="Howarth C."/>
            <person name="Imamovic A."/>
            <person name="Larimer J."/>
            <person name="McCowan C."/>
            <person name="Murphy C."/>
            <person name="Pearson M."/>
            <person name="Priest M."/>
            <person name="Roberts A."/>
            <person name="Saif S."/>
            <person name="Shea T."/>
            <person name="Sykes S."/>
            <person name="Wortman J."/>
            <person name="Nusbaum C."/>
            <person name="Birren B."/>
        </authorList>
    </citation>
    <scope>NUCLEOTIDE SEQUENCE [LARGE SCALE GENOMIC DNA]</scope>
    <source>
        <strain evidence="7">CBS 10118</strain>
    </source>
</reference>
<evidence type="ECO:0000313" key="8">
    <source>
        <dbReference type="EMBL" id="WVW79148.1"/>
    </source>
</evidence>
<keyword evidence="4 6" id="KW-1133">Transmembrane helix</keyword>
<comment type="subcellular location">
    <subcellularLocation>
        <location evidence="1">Membrane</location>
        <topology evidence="1">Multi-pass membrane protein</topology>
    </subcellularLocation>
</comment>
<dbReference type="InterPro" id="IPR045225">
    <property type="entry name" value="Uracil/uridine/allantoin_perm"/>
</dbReference>
<evidence type="ECO:0000256" key="4">
    <source>
        <dbReference type="ARBA" id="ARBA00022989"/>
    </source>
</evidence>
<keyword evidence="3 6" id="KW-0812">Transmembrane</keyword>
<feature type="transmembrane region" description="Helical" evidence="6">
    <location>
        <begin position="391"/>
        <end position="415"/>
    </location>
</feature>
<keyword evidence="5 6" id="KW-0472">Membrane</keyword>
<feature type="transmembrane region" description="Helical" evidence="6">
    <location>
        <begin position="276"/>
        <end position="295"/>
    </location>
</feature>
<dbReference type="GO" id="GO:0015205">
    <property type="term" value="F:nucleobase transmembrane transporter activity"/>
    <property type="evidence" value="ECO:0007669"/>
    <property type="project" value="TreeGrafter"/>
</dbReference>
<dbReference type="CDD" id="cd11482">
    <property type="entry name" value="SLC-NCS1sbd_NRT1-like"/>
    <property type="match status" value="1"/>
</dbReference>
<accession>A0A1B9G740</accession>
<dbReference type="AlphaFoldDB" id="A0A1B9G740"/>
<feature type="transmembrane region" description="Helical" evidence="6">
    <location>
        <begin position="168"/>
        <end position="188"/>
    </location>
</feature>
<dbReference type="GO" id="GO:0005886">
    <property type="term" value="C:plasma membrane"/>
    <property type="evidence" value="ECO:0007669"/>
    <property type="project" value="TreeGrafter"/>
</dbReference>
<name>A0A1B9G740_9TREE</name>
<proteinExistence type="inferred from homology"/>
<reference evidence="7" key="3">
    <citation type="submission" date="2014-01" db="EMBL/GenBank/DDBJ databases">
        <title>Evolution of pathogenesis and genome organization in the Tremellales.</title>
        <authorList>
            <person name="Cuomo C."/>
            <person name="Litvintseva A."/>
            <person name="Heitman J."/>
            <person name="Chen Y."/>
            <person name="Sun S."/>
            <person name="Springer D."/>
            <person name="Dromer F."/>
            <person name="Young S."/>
            <person name="Zeng Q."/>
            <person name="Chapman S."/>
            <person name="Gujja S."/>
            <person name="Saif S."/>
            <person name="Birren B."/>
        </authorList>
    </citation>
    <scope>NUCLEOTIDE SEQUENCE</scope>
    <source>
        <strain evidence="7">CBS 10118</strain>
    </source>
</reference>
<feature type="transmembrane region" description="Helical" evidence="6">
    <location>
        <begin position="39"/>
        <end position="59"/>
    </location>
</feature>
<reference evidence="8" key="2">
    <citation type="submission" date="2013-07" db="EMBL/GenBank/DDBJ databases">
        <authorList>
            <consortium name="The Broad Institute Genome Sequencing Platform"/>
            <person name="Cuomo C."/>
            <person name="Litvintseva A."/>
            <person name="Chen Y."/>
            <person name="Heitman J."/>
            <person name="Sun S."/>
            <person name="Springer D."/>
            <person name="Dromer F."/>
            <person name="Young S.K."/>
            <person name="Zeng Q."/>
            <person name="Gargeya S."/>
            <person name="Fitzgerald M."/>
            <person name="Abouelleil A."/>
            <person name="Alvarado L."/>
            <person name="Berlin A.M."/>
            <person name="Chapman S.B."/>
            <person name="Dewar J."/>
            <person name="Goldberg J."/>
            <person name="Griggs A."/>
            <person name="Gujja S."/>
            <person name="Hansen M."/>
            <person name="Howarth C."/>
            <person name="Imamovic A."/>
            <person name="Larimer J."/>
            <person name="McCowan C."/>
            <person name="Murphy C."/>
            <person name="Pearson M."/>
            <person name="Priest M."/>
            <person name="Roberts A."/>
            <person name="Saif S."/>
            <person name="Shea T."/>
            <person name="Sykes S."/>
            <person name="Wortman J."/>
            <person name="Nusbaum C."/>
            <person name="Birren B."/>
        </authorList>
    </citation>
    <scope>NUCLEOTIDE SEQUENCE</scope>
    <source>
        <strain evidence="8">CBS 10118</strain>
    </source>
</reference>
<dbReference type="PANTHER" id="PTHR30618">
    <property type="entry name" value="NCS1 FAMILY PURINE/PYRIMIDINE TRANSPORTER"/>
    <property type="match status" value="1"/>
</dbReference>
<feature type="transmembrane region" description="Helical" evidence="6">
    <location>
        <begin position="236"/>
        <end position="256"/>
    </location>
</feature>
<dbReference type="PANTHER" id="PTHR30618:SF1">
    <property type="entry name" value="URIDINE PERMEASE"/>
    <property type="match status" value="1"/>
</dbReference>
<sequence length="577" mass="64208">MGFQFKIPKFQLEVPGSEGREKSLENDDLLPIPLEKRTWTFWTFNIFWFSAVGTVANWLGGGTFLTYGISVWDGILCNFFGYLLISLFMVVNGRAGSVYHIGFPVYCRSSFGIYGSLWPVFNRALSACVWNGVNTVTGGQCIYIFLHSIFPSIARLPNHMPKNSALDSANMIGFFLFWFFTCTALFLSVPKWKILIHVKLVAYVLSCVGMLALALKTSGGVGNTLTQGAKVHGSERAWLIVRFTLLSAAGCSTFASNASDWQRNATHRRDPVVGQIFGFPMSNFITTLVGMIVAASSEKAYGKLIWNPLTYLDRILTENYTPSVRCGAAFISFGFTYSALFSCVFENVLPAGNDISSLLPRYISMKRAFAICMIMTIVINPWYLLGSASIFISFIASYQIFLFSIIGVLLVDYYILSKGRLDLAWLYTADNRGPYWYTYGCNWRAFVAYVVGAGVNFAGFLNNMGVKGFSIGVVRSFYFAFITTGIAAGLTYYILATVFPQENYKLNKGTKFREWTEDEVELYVAGSEWREKGQMPPVIGRRDSTPELGPVYESGVVEDVDDKKVDGVATAVLEAGR</sequence>
<evidence type="ECO:0000256" key="6">
    <source>
        <dbReference type="SAM" id="Phobius"/>
    </source>
</evidence>
<dbReference type="Pfam" id="PF02133">
    <property type="entry name" value="Transp_cyt_pur"/>
    <property type="match status" value="1"/>
</dbReference>
<feature type="transmembrane region" description="Helical" evidence="6">
    <location>
        <begin position="98"/>
        <end position="117"/>
    </location>
</feature>
<evidence type="ECO:0000256" key="5">
    <source>
        <dbReference type="ARBA" id="ARBA00023136"/>
    </source>
</evidence>
<evidence type="ECO:0000256" key="1">
    <source>
        <dbReference type="ARBA" id="ARBA00004141"/>
    </source>
</evidence>
<gene>
    <name evidence="7" type="ORF">I302_04490</name>
    <name evidence="8" type="ORF">I302_101114</name>
</gene>